<sequence>MDIATSRSIFNTTNLQLAFDEEKDVAVSSGKIISDSLREKYELIVGYWVVFFVSALGVITNSLVMVVFIRQGFRDSVNVSLFSIAVWDQIKCVAGVVYRLYGPIGLVDSVSGVTWRWASRPVLVYLPIFAGYVSYGMATYVSIERCLSVSMPFKVKSLVNPRLTTGAMVVLSVFILGSFSPVFFVYTVTYTFNSYYNASIPRVTAGVLYFAEGGVILKLYKYLGIIYPAIFCTAMTLSSAIIVYHLRRSAANFRPDKGKDTEGDAFCSTSAKMSARDVKVTKMLLVVILVYMMDFFPRLCVYLASLVEPEFFVYKRLHNLMRVTSNTLWVLDFLNASVNFFIFMGMSTNFKTTFKKTFQCCKP</sequence>
<dbReference type="Proteomes" id="UP000762676">
    <property type="component" value="Unassembled WGS sequence"/>
</dbReference>
<protein>
    <submittedName>
        <fullName evidence="8">Multitransmembrane protein</fullName>
    </submittedName>
</protein>
<dbReference type="InterPro" id="IPR017452">
    <property type="entry name" value="GPCR_Rhodpsn_7TM"/>
</dbReference>
<keyword evidence="5" id="KW-0675">Receptor</keyword>
<dbReference type="Pfam" id="PF10324">
    <property type="entry name" value="7TM_GPCR_Srw"/>
    <property type="match status" value="1"/>
</dbReference>
<gene>
    <name evidence="8" type="ORF">ElyMa_006277400</name>
</gene>
<dbReference type="PRINTS" id="PR00237">
    <property type="entry name" value="GPCRRHODOPSN"/>
</dbReference>
<dbReference type="GO" id="GO:0008528">
    <property type="term" value="F:G protein-coupled peptide receptor activity"/>
    <property type="evidence" value="ECO:0007669"/>
    <property type="project" value="InterPro"/>
</dbReference>
<comment type="subcellular location">
    <subcellularLocation>
        <location evidence="1">Membrane</location>
    </subcellularLocation>
</comment>
<dbReference type="PANTHER" id="PTHR46641">
    <property type="entry name" value="FMRFAMIDE RECEPTOR-RELATED"/>
    <property type="match status" value="1"/>
</dbReference>
<feature type="transmembrane region" description="Helical" evidence="6">
    <location>
        <begin position="163"/>
        <end position="186"/>
    </location>
</feature>
<keyword evidence="5" id="KW-0807">Transducer</keyword>
<feature type="transmembrane region" description="Helical" evidence="6">
    <location>
        <begin position="45"/>
        <end position="69"/>
    </location>
</feature>
<dbReference type="InterPro" id="IPR019427">
    <property type="entry name" value="7TM_GPCR_serpentine_rcpt_Srw"/>
</dbReference>
<evidence type="ECO:0000256" key="2">
    <source>
        <dbReference type="ARBA" id="ARBA00022692"/>
    </source>
</evidence>
<accession>A0AAV4HDF7</accession>
<keyword evidence="4 6" id="KW-0472">Membrane</keyword>
<feature type="transmembrane region" description="Helical" evidence="6">
    <location>
        <begin position="122"/>
        <end position="143"/>
    </location>
</feature>
<feature type="transmembrane region" description="Helical" evidence="6">
    <location>
        <begin position="283"/>
        <end position="307"/>
    </location>
</feature>
<keyword evidence="9" id="KW-1185">Reference proteome</keyword>
<feature type="transmembrane region" description="Helical" evidence="6">
    <location>
        <begin position="225"/>
        <end position="246"/>
    </location>
</feature>
<evidence type="ECO:0000259" key="7">
    <source>
        <dbReference type="PROSITE" id="PS50262"/>
    </source>
</evidence>
<comment type="caution">
    <text evidence="8">The sequence shown here is derived from an EMBL/GenBank/DDBJ whole genome shotgun (WGS) entry which is preliminary data.</text>
</comment>
<dbReference type="PANTHER" id="PTHR46641:SF18">
    <property type="entry name" value="G-PROTEIN COUPLED RECEPTORS FAMILY 1 PROFILE DOMAIN-CONTAINING PROTEIN"/>
    <property type="match status" value="1"/>
</dbReference>
<evidence type="ECO:0000256" key="5">
    <source>
        <dbReference type="RuleBase" id="RU000688"/>
    </source>
</evidence>
<feature type="domain" description="G-protein coupled receptors family 1 profile" evidence="7">
    <location>
        <begin position="60"/>
        <end position="343"/>
    </location>
</feature>
<evidence type="ECO:0000256" key="1">
    <source>
        <dbReference type="ARBA" id="ARBA00004370"/>
    </source>
</evidence>
<dbReference type="SUPFAM" id="SSF81321">
    <property type="entry name" value="Family A G protein-coupled receptor-like"/>
    <property type="match status" value="1"/>
</dbReference>
<dbReference type="EMBL" id="BMAT01012618">
    <property type="protein sequence ID" value="GFR95604.1"/>
    <property type="molecule type" value="Genomic_DNA"/>
</dbReference>
<evidence type="ECO:0000313" key="9">
    <source>
        <dbReference type="Proteomes" id="UP000762676"/>
    </source>
</evidence>
<feature type="transmembrane region" description="Helical" evidence="6">
    <location>
        <begin position="327"/>
        <end position="346"/>
    </location>
</feature>
<organism evidence="8 9">
    <name type="scientific">Elysia marginata</name>
    <dbReference type="NCBI Taxonomy" id="1093978"/>
    <lineage>
        <taxon>Eukaryota</taxon>
        <taxon>Metazoa</taxon>
        <taxon>Spiralia</taxon>
        <taxon>Lophotrochozoa</taxon>
        <taxon>Mollusca</taxon>
        <taxon>Gastropoda</taxon>
        <taxon>Heterobranchia</taxon>
        <taxon>Euthyneura</taxon>
        <taxon>Panpulmonata</taxon>
        <taxon>Sacoglossa</taxon>
        <taxon>Placobranchoidea</taxon>
        <taxon>Plakobranchidae</taxon>
        <taxon>Elysia</taxon>
    </lineage>
</organism>
<keyword evidence="2 5" id="KW-0812">Transmembrane</keyword>
<dbReference type="Gene3D" id="1.20.1070.10">
    <property type="entry name" value="Rhodopsin 7-helix transmembrane proteins"/>
    <property type="match status" value="1"/>
</dbReference>
<evidence type="ECO:0000256" key="4">
    <source>
        <dbReference type="ARBA" id="ARBA00023136"/>
    </source>
</evidence>
<keyword evidence="5" id="KW-0297">G-protein coupled receptor</keyword>
<reference evidence="8 9" key="1">
    <citation type="journal article" date="2021" name="Elife">
        <title>Chloroplast acquisition without the gene transfer in kleptoplastic sea slugs, Plakobranchus ocellatus.</title>
        <authorList>
            <person name="Maeda T."/>
            <person name="Takahashi S."/>
            <person name="Yoshida T."/>
            <person name="Shimamura S."/>
            <person name="Takaki Y."/>
            <person name="Nagai Y."/>
            <person name="Toyoda A."/>
            <person name="Suzuki Y."/>
            <person name="Arimoto A."/>
            <person name="Ishii H."/>
            <person name="Satoh N."/>
            <person name="Nishiyama T."/>
            <person name="Hasebe M."/>
            <person name="Maruyama T."/>
            <person name="Minagawa J."/>
            <person name="Obokata J."/>
            <person name="Shigenobu S."/>
        </authorList>
    </citation>
    <scope>NUCLEOTIDE SEQUENCE [LARGE SCALE GENOMIC DNA]</scope>
</reference>
<evidence type="ECO:0000313" key="8">
    <source>
        <dbReference type="EMBL" id="GFR95604.1"/>
    </source>
</evidence>
<dbReference type="PROSITE" id="PS00237">
    <property type="entry name" value="G_PROTEIN_RECEP_F1_1"/>
    <property type="match status" value="1"/>
</dbReference>
<comment type="similarity">
    <text evidence="5">Belongs to the G-protein coupled receptor 1 family.</text>
</comment>
<feature type="transmembrane region" description="Helical" evidence="6">
    <location>
        <begin position="81"/>
        <end position="102"/>
    </location>
</feature>
<evidence type="ECO:0000256" key="6">
    <source>
        <dbReference type="SAM" id="Phobius"/>
    </source>
</evidence>
<dbReference type="AlphaFoldDB" id="A0AAV4HDF7"/>
<dbReference type="InterPro" id="IPR000276">
    <property type="entry name" value="GPCR_Rhodpsn"/>
</dbReference>
<proteinExistence type="inferred from homology"/>
<keyword evidence="3 6" id="KW-1133">Transmembrane helix</keyword>
<name>A0AAV4HDF7_9GAST</name>
<evidence type="ECO:0000256" key="3">
    <source>
        <dbReference type="ARBA" id="ARBA00022989"/>
    </source>
</evidence>
<dbReference type="GO" id="GO:0016020">
    <property type="term" value="C:membrane"/>
    <property type="evidence" value="ECO:0007669"/>
    <property type="project" value="UniProtKB-SubCell"/>
</dbReference>
<dbReference type="PROSITE" id="PS50262">
    <property type="entry name" value="G_PROTEIN_RECEP_F1_2"/>
    <property type="match status" value="1"/>
</dbReference>
<dbReference type="InterPro" id="IPR052954">
    <property type="entry name" value="GPCR-Ligand_Int"/>
</dbReference>